<dbReference type="Pfam" id="PF10022">
    <property type="entry name" value="DUF2264"/>
    <property type="match status" value="1"/>
</dbReference>
<name>A0A239F2V6_9RHOB</name>
<evidence type="ECO:0000259" key="1">
    <source>
        <dbReference type="Pfam" id="PF10022"/>
    </source>
</evidence>
<reference evidence="2 3" key="1">
    <citation type="submission" date="2017-06" db="EMBL/GenBank/DDBJ databases">
        <authorList>
            <person name="Kim H.J."/>
            <person name="Triplett B.A."/>
        </authorList>
    </citation>
    <scope>NUCLEOTIDE SEQUENCE [LARGE SCALE GENOMIC DNA]</scope>
    <source>
        <strain evidence="2 3">DSM 29339</strain>
    </source>
</reference>
<dbReference type="AlphaFoldDB" id="A0A239F2V6"/>
<gene>
    <name evidence="2" type="ORF">SAMN05421757_102460</name>
</gene>
<evidence type="ECO:0000313" key="3">
    <source>
        <dbReference type="Proteomes" id="UP000198426"/>
    </source>
</evidence>
<accession>A0A239F2V6</accession>
<dbReference type="InterPro" id="IPR016624">
    <property type="entry name" value="UCP014753"/>
</dbReference>
<dbReference type="PANTHER" id="PTHR35339:SF4">
    <property type="entry name" value="LINALOOL DEHYDRATASE_ISOMERASE DOMAIN-CONTAINING PROTEIN"/>
    <property type="match status" value="1"/>
</dbReference>
<evidence type="ECO:0000313" key="2">
    <source>
        <dbReference type="EMBL" id="SNS51041.1"/>
    </source>
</evidence>
<dbReference type="InterPro" id="IPR049349">
    <property type="entry name" value="DUF2264_N"/>
</dbReference>
<protein>
    <recommendedName>
        <fullName evidence="1">DUF2264 domain-containing protein</fullName>
    </recommendedName>
</protein>
<dbReference type="PANTHER" id="PTHR35339">
    <property type="entry name" value="LINALOOL DEHYDRATASE_ISOMERASE DOMAIN-CONTAINING PROTEIN"/>
    <property type="match status" value="1"/>
</dbReference>
<keyword evidence="3" id="KW-1185">Reference proteome</keyword>
<dbReference type="OrthoDB" id="9813465at2"/>
<dbReference type="Proteomes" id="UP000198426">
    <property type="component" value="Unassembled WGS sequence"/>
</dbReference>
<proteinExistence type="predicted"/>
<sequence length="631" mass="70942">MNEAYIHFEQTTQKLVRPLVSLMRPGEATLPIAGPASDHDQMADELESFARPCLLISLWLQSTPVPADRDEIGLDREQVAQWMRAALLLGTDPESPKFWGHLRNFHQHGVEMAIITMSLEVAKAQLWEPLSQAEKAQVAAWFGAMRGSARYWNNHLFFGVLTIEFLRNNGFAEPEDGALIEHMFRQLECMHQGGGWFMDGSNQSFDYYNAFAFHTYGMWWSLKYGHNDRARADRWLGWARSFVKDYAHFFAASGQHVAYGRSITYRFNALSVFGLAARHDLGVLPMGEMRRICRKNLEFFMDQPITQAQGCLSMGWTDEFQEMVEPYSCAASPYWASKGLLFMMLPPAHPFWTDEEQPYPAERGDFAHAIETPGFVLRGIGGEVELLNAGSAIAFGSTKRYGSANWGRASYRTGHGFNITYDPAFTPIDAALTVLSSDGKQRYGRNSTFPTHVGTDHLSYMYSYGLREDPFITQIKTTLFWNGNWTFCLNRIAAQSRSVFSFGGHAVASAEATALRSRAHDLFGTAHSADRSVALQGLVGFTGLVFEERLSDATPRVNIRRPYHMVPVLTSDEIAGERLTLAALMWTGTAQQETRPWTLSSAAEGKWVLSQDEHPDWEIAHRDLPSVPGVV</sequence>
<dbReference type="RefSeq" id="WP_089232191.1">
    <property type="nucleotide sequence ID" value="NZ_FZOY01000002.1"/>
</dbReference>
<feature type="domain" description="DUF2264" evidence="1">
    <location>
        <begin position="7"/>
        <end position="359"/>
    </location>
</feature>
<dbReference type="PIRSF" id="PIRSF014753">
    <property type="entry name" value="UCP014753"/>
    <property type="match status" value="1"/>
</dbReference>
<dbReference type="EMBL" id="FZOY01000002">
    <property type="protein sequence ID" value="SNS51041.1"/>
    <property type="molecule type" value="Genomic_DNA"/>
</dbReference>
<organism evidence="2 3">
    <name type="scientific">Tropicimonas sediminicola</name>
    <dbReference type="NCBI Taxonomy" id="1031541"/>
    <lineage>
        <taxon>Bacteria</taxon>
        <taxon>Pseudomonadati</taxon>
        <taxon>Pseudomonadota</taxon>
        <taxon>Alphaproteobacteria</taxon>
        <taxon>Rhodobacterales</taxon>
        <taxon>Roseobacteraceae</taxon>
        <taxon>Tropicimonas</taxon>
    </lineage>
</organism>